<feature type="domain" description="FAD-binding" evidence="3">
    <location>
        <begin position="283"/>
        <end position="347"/>
    </location>
</feature>
<gene>
    <name evidence="4" type="ORF">O4J56_10715</name>
</gene>
<dbReference type="InterPro" id="IPR002938">
    <property type="entry name" value="FAD-bd"/>
</dbReference>
<evidence type="ECO:0000256" key="1">
    <source>
        <dbReference type="ARBA" id="ARBA00023002"/>
    </source>
</evidence>
<keyword evidence="5" id="KW-1185">Reference proteome</keyword>
<evidence type="ECO:0000313" key="4">
    <source>
        <dbReference type="EMBL" id="MDA2811109.1"/>
    </source>
</evidence>
<organism evidence="4 5">
    <name type="scientific">Nocardiopsis endophytica</name>
    <dbReference type="NCBI Taxonomy" id="3018445"/>
    <lineage>
        <taxon>Bacteria</taxon>
        <taxon>Bacillati</taxon>
        <taxon>Actinomycetota</taxon>
        <taxon>Actinomycetes</taxon>
        <taxon>Streptosporangiales</taxon>
        <taxon>Nocardiopsidaceae</taxon>
        <taxon>Nocardiopsis</taxon>
    </lineage>
</organism>
<sequence length="403" mass="42192">MRVLISGAGIAGPVAAAALGRAGIDAVVHEAHPSPAEHLGSFLTLAPNGLSVLRTLDLLDPVLDAALARSTAIEFRNGRGRGLGRLSDGSHDLAPGLQSVSVMRGALQARLAEAATAPGTEIVYGKRLTGCRATGSGVVAEFADGTTAEGDVLLGADGLHSPVRTAVDPAAPRPAYTGLLNIGGVAEGAAVAPTPPETTRMVYGRRAFFGYQTDDTGRVFWFVNAPHPEVGRREAEALGPGHWRPLVTGLFRDDLPEITAILDASPDEHFLPFGVYDIATLPHWCDGPIGLIGDAAHAVSSSSGQGASMALEDAVTVARCLRDIPDPARALATYESMRRERVEKVVAEGRKRGNSKLATGAVQAFFRDAFMSVVIPMIAKKKGHSWIFDHRIDFDAPVAPAAA</sequence>
<dbReference type="InterPro" id="IPR036188">
    <property type="entry name" value="FAD/NAD-bd_sf"/>
</dbReference>
<dbReference type="InterPro" id="IPR050493">
    <property type="entry name" value="FAD-dep_Monooxygenase_BioMet"/>
</dbReference>
<dbReference type="RefSeq" id="WP_270685572.1">
    <property type="nucleotide sequence ID" value="NZ_JAQFWQ010000024.1"/>
</dbReference>
<keyword evidence="1" id="KW-0560">Oxidoreductase</keyword>
<evidence type="ECO:0000256" key="2">
    <source>
        <dbReference type="ARBA" id="ARBA00023033"/>
    </source>
</evidence>
<dbReference type="EMBL" id="JAQFWQ010000024">
    <property type="protein sequence ID" value="MDA2811109.1"/>
    <property type="molecule type" value="Genomic_DNA"/>
</dbReference>
<dbReference type="PANTHER" id="PTHR13789">
    <property type="entry name" value="MONOOXYGENASE"/>
    <property type="match status" value="1"/>
</dbReference>
<comment type="caution">
    <text evidence="4">The sequence shown here is derived from an EMBL/GenBank/DDBJ whole genome shotgun (WGS) entry which is preliminary data.</text>
</comment>
<dbReference type="SUPFAM" id="SSF51905">
    <property type="entry name" value="FAD/NAD(P)-binding domain"/>
    <property type="match status" value="1"/>
</dbReference>
<feature type="domain" description="FAD-binding" evidence="3">
    <location>
        <begin position="2"/>
        <end position="171"/>
    </location>
</feature>
<dbReference type="PRINTS" id="PR00420">
    <property type="entry name" value="RNGMNOXGNASE"/>
</dbReference>
<keyword evidence="2" id="KW-0503">Monooxygenase</keyword>
<reference evidence="4 5" key="1">
    <citation type="submission" date="2023-01" db="EMBL/GenBank/DDBJ databases">
        <title>Draft genome sequence of Nocardiopsis sp. RSe5-2 isolated from halophytes.</title>
        <authorList>
            <person name="Duangmal K."/>
            <person name="Chantavorakit T."/>
        </authorList>
    </citation>
    <scope>NUCLEOTIDE SEQUENCE [LARGE SCALE GENOMIC DNA]</scope>
    <source>
        <strain evidence="4 5">RSe5-2</strain>
    </source>
</reference>
<dbReference type="PANTHER" id="PTHR13789:SF309">
    <property type="entry name" value="PUTATIVE (AFU_ORTHOLOGUE AFUA_6G14510)-RELATED"/>
    <property type="match status" value="1"/>
</dbReference>
<accession>A0ABT4U2E7</accession>
<dbReference type="Pfam" id="PF01494">
    <property type="entry name" value="FAD_binding_3"/>
    <property type="match status" value="2"/>
</dbReference>
<evidence type="ECO:0000259" key="3">
    <source>
        <dbReference type="Pfam" id="PF01494"/>
    </source>
</evidence>
<proteinExistence type="predicted"/>
<dbReference type="Gene3D" id="3.50.50.60">
    <property type="entry name" value="FAD/NAD(P)-binding domain"/>
    <property type="match status" value="1"/>
</dbReference>
<name>A0ABT4U2E7_9ACTN</name>
<protein>
    <submittedName>
        <fullName evidence="4">NAD(P)/FAD-dependent oxidoreductase</fullName>
    </submittedName>
</protein>
<dbReference type="Proteomes" id="UP001527866">
    <property type="component" value="Unassembled WGS sequence"/>
</dbReference>
<evidence type="ECO:0000313" key="5">
    <source>
        <dbReference type="Proteomes" id="UP001527866"/>
    </source>
</evidence>